<feature type="region of interest" description="Disordered" evidence="6">
    <location>
        <begin position="109"/>
        <end position="135"/>
    </location>
</feature>
<dbReference type="InterPro" id="IPR049326">
    <property type="entry name" value="Rhodopsin_dom_fungi"/>
</dbReference>
<evidence type="ECO:0000256" key="6">
    <source>
        <dbReference type="SAM" id="MobiDB-lite"/>
    </source>
</evidence>
<name>A0A8H4XLJ0_9HYPO</name>
<accession>A0A8H4XLJ0</accession>
<gene>
    <name evidence="9" type="ORF">FZEAL_3705</name>
</gene>
<keyword evidence="10" id="KW-1185">Reference proteome</keyword>
<dbReference type="InterPro" id="IPR052337">
    <property type="entry name" value="SAT4-like"/>
</dbReference>
<reference evidence="9" key="2">
    <citation type="submission" date="2020-05" db="EMBL/GenBank/DDBJ databases">
        <authorList>
            <person name="Kim H.-S."/>
            <person name="Proctor R.H."/>
            <person name="Brown D.W."/>
        </authorList>
    </citation>
    <scope>NUCLEOTIDE SEQUENCE</scope>
    <source>
        <strain evidence="9">NRRL 22465</strain>
    </source>
</reference>
<proteinExistence type="inferred from homology"/>
<keyword evidence="3 7" id="KW-1133">Transmembrane helix</keyword>
<evidence type="ECO:0000256" key="7">
    <source>
        <dbReference type="SAM" id="Phobius"/>
    </source>
</evidence>
<evidence type="ECO:0000256" key="4">
    <source>
        <dbReference type="ARBA" id="ARBA00023136"/>
    </source>
</evidence>
<feature type="compositionally biased region" description="Polar residues" evidence="6">
    <location>
        <begin position="123"/>
        <end position="135"/>
    </location>
</feature>
<keyword evidence="2 7" id="KW-0812">Transmembrane</keyword>
<keyword evidence="4 7" id="KW-0472">Membrane</keyword>
<comment type="similarity">
    <text evidence="5">Belongs to the SAT4 family.</text>
</comment>
<feature type="transmembrane region" description="Helical" evidence="7">
    <location>
        <begin position="59"/>
        <end position="79"/>
    </location>
</feature>
<feature type="transmembrane region" description="Helical" evidence="7">
    <location>
        <begin position="21"/>
        <end position="39"/>
    </location>
</feature>
<dbReference type="GO" id="GO:0016020">
    <property type="term" value="C:membrane"/>
    <property type="evidence" value="ECO:0007669"/>
    <property type="project" value="UniProtKB-SubCell"/>
</dbReference>
<dbReference type="OrthoDB" id="5429740at2759"/>
<evidence type="ECO:0000256" key="2">
    <source>
        <dbReference type="ARBA" id="ARBA00022692"/>
    </source>
</evidence>
<comment type="subcellular location">
    <subcellularLocation>
        <location evidence="1">Membrane</location>
        <topology evidence="1">Multi-pass membrane protein</topology>
    </subcellularLocation>
</comment>
<evidence type="ECO:0000256" key="5">
    <source>
        <dbReference type="ARBA" id="ARBA00038359"/>
    </source>
</evidence>
<evidence type="ECO:0000256" key="1">
    <source>
        <dbReference type="ARBA" id="ARBA00004141"/>
    </source>
</evidence>
<evidence type="ECO:0000256" key="3">
    <source>
        <dbReference type="ARBA" id="ARBA00022989"/>
    </source>
</evidence>
<feature type="domain" description="Rhodopsin" evidence="8">
    <location>
        <begin position="16"/>
        <end position="83"/>
    </location>
</feature>
<evidence type="ECO:0000313" key="10">
    <source>
        <dbReference type="Proteomes" id="UP000635477"/>
    </source>
</evidence>
<protein>
    <recommendedName>
        <fullName evidence="8">Rhodopsin domain-containing protein</fullName>
    </recommendedName>
</protein>
<sequence>MDLFHHGKDLLESIHEYNKKIALSSALGIGSIATIVAIYKCTRLPSLASQDFSYDTSDLVIWTVIESSTIIIACCIPVLQPLVDLIFGRRTFDISSGYKSYNSSGYQNYGKSRTGQPKADIELSSNRQTRSTNKGDVTNIKYLSSRAAELDSQESILQHDSTKVLDHTAVDAK</sequence>
<dbReference type="AlphaFoldDB" id="A0A8H4XLJ0"/>
<dbReference type="Proteomes" id="UP000635477">
    <property type="component" value="Unassembled WGS sequence"/>
</dbReference>
<evidence type="ECO:0000259" key="8">
    <source>
        <dbReference type="Pfam" id="PF20684"/>
    </source>
</evidence>
<dbReference type="PANTHER" id="PTHR33048">
    <property type="entry name" value="PTH11-LIKE INTEGRAL MEMBRANE PROTEIN (AFU_ORTHOLOGUE AFUA_5G11245)"/>
    <property type="match status" value="1"/>
</dbReference>
<evidence type="ECO:0000313" key="9">
    <source>
        <dbReference type="EMBL" id="KAF4980246.1"/>
    </source>
</evidence>
<dbReference type="PANTHER" id="PTHR33048:SF155">
    <property type="entry name" value="INTEGRAL MEMBRANE PROTEIN"/>
    <property type="match status" value="1"/>
</dbReference>
<dbReference type="EMBL" id="JABEYC010000246">
    <property type="protein sequence ID" value="KAF4980246.1"/>
    <property type="molecule type" value="Genomic_DNA"/>
</dbReference>
<organism evidence="9 10">
    <name type="scientific">Fusarium zealandicum</name>
    <dbReference type="NCBI Taxonomy" id="1053134"/>
    <lineage>
        <taxon>Eukaryota</taxon>
        <taxon>Fungi</taxon>
        <taxon>Dikarya</taxon>
        <taxon>Ascomycota</taxon>
        <taxon>Pezizomycotina</taxon>
        <taxon>Sordariomycetes</taxon>
        <taxon>Hypocreomycetidae</taxon>
        <taxon>Hypocreales</taxon>
        <taxon>Nectriaceae</taxon>
        <taxon>Fusarium</taxon>
        <taxon>Fusarium staphyleae species complex</taxon>
    </lineage>
</organism>
<dbReference type="Pfam" id="PF20684">
    <property type="entry name" value="Fung_rhodopsin"/>
    <property type="match status" value="1"/>
</dbReference>
<reference evidence="9" key="1">
    <citation type="journal article" date="2020" name="BMC Genomics">
        <title>Correction to: Identification and distribution of gene clusters required for synthesis of sphingolipid metabolism inhibitors in diverse species of the filamentous fungus Fusarium.</title>
        <authorList>
            <person name="Kim H.S."/>
            <person name="Lohmar J.M."/>
            <person name="Busman M."/>
            <person name="Brown D.W."/>
            <person name="Naumann T.A."/>
            <person name="Divon H.H."/>
            <person name="Lysoe E."/>
            <person name="Uhlig S."/>
            <person name="Proctor R.H."/>
        </authorList>
    </citation>
    <scope>NUCLEOTIDE SEQUENCE</scope>
    <source>
        <strain evidence="9">NRRL 22465</strain>
    </source>
</reference>
<comment type="caution">
    <text evidence="9">The sequence shown here is derived from an EMBL/GenBank/DDBJ whole genome shotgun (WGS) entry which is preliminary data.</text>
</comment>